<keyword evidence="13" id="KW-0472">Membrane</keyword>
<keyword evidence="5" id="KW-1134">Transmembrane beta strand</keyword>
<evidence type="ECO:0000256" key="16">
    <source>
        <dbReference type="SAM" id="MobiDB-lite"/>
    </source>
</evidence>
<keyword evidence="10" id="KW-0574">Periplasm</keyword>
<evidence type="ECO:0000313" key="19">
    <source>
        <dbReference type="EMBL" id="STZ07573.1"/>
    </source>
</evidence>
<feature type="domain" description="Autotransporter" evidence="17">
    <location>
        <begin position="1282"/>
        <end position="1533"/>
    </location>
</feature>
<dbReference type="OrthoDB" id="6646444at2"/>
<evidence type="ECO:0000256" key="12">
    <source>
        <dbReference type="ARBA" id="ARBA00022825"/>
    </source>
</evidence>
<evidence type="ECO:0000256" key="7">
    <source>
        <dbReference type="ARBA" id="ARBA00022670"/>
    </source>
</evidence>
<dbReference type="InterPro" id="IPR000710">
    <property type="entry name" value="Peptidase_S6"/>
</dbReference>
<dbReference type="Pfam" id="PF24078">
    <property type="entry name" value="Beta-sol_PIC_HAP1_IgA0_2nd"/>
    <property type="match status" value="1"/>
</dbReference>
<dbReference type="PROSITE" id="PS51691">
    <property type="entry name" value="PEPTIDASE_S6"/>
    <property type="match status" value="1"/>
</dbReference>
<evidence type="ECO:0000256" key="11">
    <source>
        <dbReference type="ARBA" id="ARBA00022801"/>
    </source>
</evidence>
<dbReference type="InterPro" id="IPR004899">
    <property type="entry name" value="Pertactin_central"/>
</dbReference>
<evidence type="ECO:0000256" key="6">
    <source>
        <dbReference type="ARBA" id="ARBA00022525"/>
    </source>
</evidence>
<dbReference type="PRINTS" id="PR00921">
    <property type="entry name" value="IGASERPTASE"/>
</dbReference>
<dbReference type="GO" id="GO:0006508">
    <property type="term" value="P:proteolysis"/>
    <property type="evidence" value="ECO:0007669"/>
    <property type="project" value="UniProtKB-KW"/>
</dbReference>
<dbReference type="Pfam" id="PF02395">
    <property type="entry name" value="Peptidase_S6"/>
    <property type="match status" value="1"/>
</dbReference>
<evidence type="ECO:0000256" key="8">
    <source>
        <dbReference type="ARBA" id="ARBA00022692"/>
    </source>
</evidence>
<evidence type="ECO:0000256" key="9">
    <source>
        <dbReference type="ARBA" id="ARBA00022729"/>
    </source>
</evidence>
<keyword evidence="6" id="KW-0964">Secreted</keyword>
<dbReference type="InterPro" id="IPR057393">
    <property type="entry name" value="PIC_HAP1_IgA0_b-sol2"/>
</dbReference>
<evidence type="ECO:0000256" key="13">
    <source>
        <dbReference type="ARBA" id="ARBA00023136"/>
    </source>
</evidence>
<evidence type="ECO:0000259" key="17">
    <source>
        <dbReference type="PROSITE" id="PS51208"/>
    </source>
</evidence>
<dbReference type="Gene3D" id="2.160.20.20">
    <property type="match status" value="2"/>
</dbReference>
<dbReference type="InterPro" id="IPR050909">
    <property type="entry name" value="Bact_Autotransporter_VF"/>
</dbReference>
<dbReference type="SUPFAM" id="SSF103515">
    <property type="entry name" value="Autotransporter"/>
    <property type="match status" value="1"/>
</dbReference>
<dbReference type="PANTHER" id="PTHR12338">
    <property type="entry name" value="AUTOTRANSPORTER"/>
    <property type="match status" value="1"/>
</dbReference>
<keyword evidence="15" id="KW-0998">Cell outer membrane</keyword>
<sequence>MSNRPSIDCLSTKTFYPLPAILSPIKSVLSPMKTLAWLTAWLMYASTAYASSVRNDVDYQYFRDFAENKGQFVIGATNVDIYNKQGEKVGKMLEDIPMPDLAVVGANGVATLVDEQYLLSVAHNGGYASMRFGASGTDNHTDNPYYDYKLVDNNNYPKPSDDIKNDKQKLVEFQKQYPGNWDYHLPRLNKMVTEVAPIPTLEGVSTSELVKNPDRYTFARAGSGTQRAEGVKGSDVQSISSAYAYLTGGVPVEITGDRKDWLDAGGHLFGNRHGALVTLGLPGDSGSGILVYDKEQKVWKIAGTLNFLADRGKGIYSNTWSIARSDYNKQMMNDDIGVTLDVNNQAIVISPKQAGKAQLSYQENGKTVNQELDVFNSESPARIKQIDAQLNHGKTLVINGNNNTLRLTDNLNQGAGALRFAQNATVTADNPDHTWVGAGVVVAKDKSVDWQIKNPKNDRLSKLGKGTLVVGGTGINQGDISVGDGTVVLNQKADNKNQKQAFNSVGIVSGRGTVVVGDNAQMDWDKLYFGFRGGRLDVNGQDIAFNRIANMDEGAQIVNHHDNKATVSIAGNRAMTPDEIKWGQWRQAGGDIYEYVNNWRDNRKDYFLLKGRAGAFYPVDQNSNDHWEFIGSGEEGKQKAIARVLAKKNAQNQHTAFNGFLGENDQTHGKNSKLDVAFNPHIDNAYLLLSGGSDLDGTLSAHKNGTLVLSGRPTPHAYDHQNRQEVIKDNDWQNRQFNVKTFKAQDNSKLIVSRNVSGVTGDFELSNQATAKLGFSQNDSECVRSDRTGLTTCAIKNLDNSIFDTLPTTSITGNVAMTDNAHLQLGSKAHLTGSVKASDQSHMTMDTGSFWTLIEDSQIPSLNLDNANIVLNDGYDAGKNDNYHELTVSNLLGRGTFYYLTDIAGKKADHVSADNATGDFLLNVKDTGAEPTHADRLSLLTVKKADNLQVRLANDGQVVDKGAYQYRLIDDDGDYRLYNPKMEEKIKAEAEKAEQARIEAERQKAEAEKQKQAEIAKQKAEAEKARLEAEKAEQARLEAERQKAEAERQKAEAERLKAEAEKAEAEKARLEAEKAEQARLEAERQKAEAERLKAEAEKAEAEKARLEAEKAEQARLEAERQKAEAEKQKQAEIAKQKAEAEKARLEAEKAEQARIEAERQKAEAERQKAEAERQKAEAERLKAEAEKARLEAEKAEQARLEAERQKAEAEKQKQAEIAKQKAEAERLKAEAEKAEQARIEAERQKYRQADIISRHSNAGLIENTLHQTLLSQNADALTRHLTDTSIRRVWATSEHELGKHHSDLHRGYDAKSTLVQVGIDTPISPNAIFGVALSHANAQADFERGTNKADLNALSAYAKYHLPQGFVAVDTAIAHSNSELDFNGQSQALKRTSTQLGATVGADLALSDVFVKPYIGARVYHTPSLSYTLDNAKISHPTTNRYDRFVGVRLGKAMQVGAVTIEPSLNSSLRQGGGNKPMSVNGYAFDQDTPVVWTNELGLTARTGQVMAQLSLMRTDGKDADHTKAGVKLSYTW</sequence>
<evidence type="ECO:0000256" key="5">
    <source>
        <dbReference type="ARBA" id="ARBA00022452"/>
    </source>
</evidence>
<dbReference type="EC" id="3.4.21.72" evidence="19"/>
<dbReference type="PANTHER" id="PTHR12338:SF10">
    <property type="entry name" value="ADHESION AND PENETRATION PROTEIN AUTOTRANSPORTER"/>
    <property type="match status" value="1"/>
</dbReference>
<keyword evidence="7" id="KW-0645">Protease</keyword>
<accession>A0A378QWY8</accession>
<evidence type="ECO:0000256" key="4">
    <source>
        <dbReference type="ARBA" id="ARBA00004613"/>
    </source>
</evidence>
<dbReference type="PROSITE" id="PS51208">
    <property type="entry name" value="AUTOTRANSPORTER"/>
    <property type="match status" value="1"/>
</dbReference>
<dbReference type="GO" id="GO:0009986">
    <property type="term" value="C:cell surface"/>
    <property type="evidence" value="ECO:0007669"/>
    <property type="project" value="UniProtKB-SubCell"/>
</dbReference>
<evidence type="ECO:0000256" key="10">
    <source>
        <dbReference type="ARBA" id="ARBA00022764"/>
    </source>
</evidence>
<keyword evidence="11 19" id="KW-0378">Hydrolase</keyword>
<dbReference type="CDD" id="cd01343">
    <property type="entry name" value="PL1_Passenger_AT"/>
    <property type="match status" value="1"/>
</dbReference>
<dbReference type="GO" id="GO:0009279">
    <property type="term" value="C:cell outer membrane"/>
    <property type="evidence" value="ECO:0007669"/>
    <property type="project" value="UniProtKB-SubCell"/>
</dbReference>
<dbReference type="Gene3D" id="2.40.128.130">
    <property type="entry name" value="Autotransporter beta-domain"/>
    <property type="match status" value="1"/>
</dbReference>
<organism evidence="19 20">
    <name type="scientific">Moraxella caprae</name>
    <dbReference type="NCBI Taxonomy" id="90240"/>
    <lineage>
        <taxon>Bacteria</taxon>
        <taxon>Pseudomonadati</taxon>
        <taxon>Pseudomonadota</taxon>
        <taxon>Gammaproteobacteria</taxon>
        <taxon>Moraxellales</taxon>
        <taxon>Moraxellaceae</taxon>
        <taxon>Moraxella</taxon>
    </lineage>
</organism>
<dbReference type="InterPro" id="IPR011050">
    <property type="entry name" value="Pectin_lyase_fold/virulence"/>
</dbReference>
<keyword evidence="12" id="KW-0720">Serine protease</keyword>
<evidence type="ECO:0000256" key="1">
    <source>
        <dbReference type="ARBA" id="ARBA00004241"/>
    </source>
</evidence>
<evidence type="ECO:0000313" key="20">
    <source>
        <dbReference type="Proteomes" id="UP000254065"/>
    </source>
</evidence>
<evidence type="ECO:0000256" key="14">
    <source>
        <dbReference type="ARBA" id="ARBA00023145"/>
    </source>
</evidence>
<dbReference type="GO" id="GO:0004252">
    <property type="term" value="F:serine-type endopeptidase activity"/>
    <property type="evidence" value="ECO:0007669"/>
    <property type="project" value="InterPro"/>
</dbReference>
<evidence type="ECO:0000256" key="3">
    <source>
        <dbReference type="ARBA" id="ARBA00004571"/>
    </source>
</evidence>
<name>A0A378QWY8_9GAMM</name>
<dbReference type="CDD" id="cd06503">
    <property type="entry name" value="ATP-synt_Fo_b"/>
    <property type="match status" value="3"/>
</dbReference>
<dbReference type="InterPro" id="IPR036709">
    <property type="entry name" value="Autotransporte_beta_dom_sf"/>
</dbReference>
<dbReference type="InterPro" id="IPR012332">
    <property type="entry name" value="Autotransporter_pectin_lyase_C"/>
</dbReference>
<proteinExistence type="predicted"/>
<feature type="region of interest" description="Disordered" evidence="16">
    <location>
        <begin position="1030"/>
        <end position="1217"/>
    </location>
</feature>
<comment type="subcellular location">
    <subcellularLocation>
        <location evidence="3">Cell outer membrane</location>
        <topology evidence="3">Multi-pass membrane protein</topology>
    </subcellularLocation>
    <subcellularLocation>
        <location evidence="1">Cell surface</location>
    </subcellularLocation>
    <subcellularLocation>
        <location evidence="2">Periplasm</location>
    </subcellularLocation>
    <subcellularLocation>
        <location evidence="4">Secreted</location>
    </subcellularLocation>
</comment>
<dbReference type="Proteomes" id="UP000254065">
    <property type="component" value="Unassembled WGS sequence"/>
</dbReference>
<dbReference type="Pfam" id="PF03797">
    <property type="entry name" value="Autotransporter"/>
    <property type="match status" value="1"/>
</dbReference>
<dbReference type="Gene3D" id="2.40.10.120">
    <property type="match status" value="1"/>
</dbReference>
<dbReference type="Gene3D" id="3.30.160.280">
    <property type="match status" value="1"/>
</dbReference>
<reference evidence="19 20" key="1">
    <citation type="submission" date="2018-06" db="EMBL/GenBank/DDBJ databases">
        <authorList>
            <consortium name="Pathogen Informatics"/>
            <person name="Doyle S."/>
        </authorList>
    </citation>
    <scope>NUCLEOTIDE SEQUENCE [LARGE SCALE GENOMIC DNA]</scope>
    <source>
        <strain evidence="19 20">NCTC12877</strain>
    </source>
</reference>
<evidence type="ECO:0000256" key="15">
    <source>
        <dbReference type="ARBA" id="ARBA00023237"/>
    </source>
</evidence>
<evidence type="ECO:0000256" key="2">
    <source>
        <dbReference type="ARBA" id="ARBA00004418"/>
    </source>
</evidence>
<dbReference type="InterPro" id="IPR030396">
    <property type="entry name" value="Peptidase_S6_dom"/>
</dbReference>
<dbReference type="EMBL" id="UGQB01000004">
    <property type="protein sequence ID" value="STZ07573.1"/>
    <property type="molecule type" value="Genomic_DNA"/>
</dbReference>
<protein>
    <submittedName>
        <fullName evidence="19">IgA-specific serine endopeptidase autotransporter</fullName>
        <ecNumber evidence="19">3.4.21.72</ecNumber>
    </submittedName>
</protein>
<dbReference type="InterPro" id="IPR005546">
    <property type="entry name" value="Autotransporte_beta"/>
</dbReference>
<keyword evidence="8" id="KW-0812">Transmembrane</keyword>
<evidence type="ECO:0000259" key="18">
    <source>
        <dbReference type="PROSITE" id="PS51691"/>
    </source>
</evidence>
<dbReference type="SUPFAM" id="SSF51126">
    <property type="entry name" value="Pectin lyase-like"/>
    <property type="match status" value="1"/>
</dbReference>
<dbReference type="SMART" id="SM00869">
    <property type="entry name" value="Autotransporter"/>
    <property type="match status" value="1"/>
</dbReference>
<dbReference type="GO" id="GO:0042597">
    <property type="term" value="C:periplasmic space"/>
    <property type="evidence" value="ECO:0007669"/>
    <property type="project" value="UniProtKB-SubCell"/>
</dbReference>
<dbReference type="RefSeq" id="WP_115341016.1">
    <property type="nucleotide sequence ID" value="NZ_UGQB01000004.1"/>
</dbReference>
<keyword evidence="9" id="KW-0732">Signal</keyword>
<gene>
    <name evidence="19" type="primary">iga</name>
    <name evidence="19" type="ORF">NCTC12877_00547</name>
</gene>
<keyword evidence="14" id="KW-0865">Zymogen</keyword>
<dbReference type="Pfam" id="PF03212">
    <property type="entry name" value="Pertactin"/>
    <property type="match status" value="1"/>
</dbReference>
<keyword evidence="20" id="KW-1185">Reference proteome</keyword>
<dbReference type="GO" id="GO:0005576">
    <property type="term" value="C:extracellular region"/>
    <property type="evidence" value="ECO:0007669"/>
    <property type="project" value="UniProtKB-SubCell"/>
</dbReference>
<feature type="domain" description="Peptidase S6" evidence="18">
    <location>
        <begin position="51"/>
        <end position="330"/>
    </location>
</feature>